<gene>
    <name evidence="1" type="ORF">Enr13x_19590</name>
</gene>
<evidence type="ECO:0000313" key="1">
    <source>
        <dbReference type="EMBL" id="QDV42116.1"/>
    </source>
</evidence>
<dbReference type="SUPFAM" id="SSF158682">
    <property type="entry name" value="TerB-like"/>
    <property type="match status" value="1"/>
</dbReference>
<reference evidence="1 2" key="1">
    <citation type="submission" date="2019-03" db="EMBL/GenBank/DDBJ databases">
        <title>Deep-cultivation of Planctomycetes and their phenomic and genomic characterization uncovers novel biology.</title>
        <authorList>
            <person name="Wiegand S."/>
            <person name="Jogler M."/>
            <person name="Boedeker C."/>
            <person name="Pinto D."/>
            <person name="Vollmers J."/>
            <person name="Rivas-Marin E."/>
            <person name="Kohn T."/>
            <person name="Peeters S.H."/>
            <person name="Heuer A."/>
            <person name="Rast P."/>
            <person name="Oberbeckmann S."/>
            <person name="Bunk B."/>
            <person name="Jeske O."/>
            <person name="Meyerdierks A."/>
            <person name="Storesund J.E."/>
            <person name="Kallscheuer N."/>
            <person name="Luecker S."/>
            <person name="Lage O.M."/>
            <person name="Pohl T."/>
            <person name="Merkel B.J."/>
            <person name="Hornburger P."/>
            <person name="Mueller R.-W."/>
            <person name="Bruemmer F."/>
            <person name="Labrenz M."/>
            <person name="Spormann A.M."/>
            <person name="Op den Camp H."/>
            <person name="Overmann J."/>
            <person name="Amann R."/>
            <person name="Jetten M.S.M."/>
            <person name="Mascher T."/>
            <person name="Medema M.H."/>
            <person name="Devos D.P."/>
            <person name="Kaster A.-K."/>
            <person name="Ovreas L."/>
            <person name="Rohde M."/>
            <person name="Galperin M.Y."/>
            <person name="Jogler C."/>
        </authorList>
    </citation>
    <scope>NUCLEOTIDE SEQUENCE [LARGE SCALE GENOMIC DNA]</scope>
    <source>
        <strain evidence="1 2">Enr13</strain>
    </source>
</reference>
<accession>A0A518HMN5</accession>
<name>A0A518HMN5_9BACT</name>
<proteinExistence type="predicted"/>
<dbReference type="InterPro" id="IPR029024">
    <property type="entry name" value="TerB-like"/>
</dbReference>
<keyword evidence="2" id="KW-1185">Reference proteome</keyword>
<dbReference type="RefSeq" id="WP_145385759.1">
    <property type="nucleotide sequence ID" value="NZ_CP037423.1"/>
</dbReference>
<dbReference type="AlphaFoldDB" id="A0A518HMN5"/>
<protein>
    <submittedName>
        <fullName evidence="1">Uncharacterized protein</fullName>
    </submittedName>
</protein>
<organism evidence="1 2">
    <name type="scientific">Stieleria neptunia</name>
    <dbReference type="NCBI Taxonomy" id="2527979"/>
    <lineage>
        <taxon>Bacteria</taxon>
        <taxon>Pseudomonadati</taxon>
        <taxon>Planctomycetota</taxon>
        <taxon>Planctomycetia</taxon>
        <taxon>Pirellulales</taxon>
        <taxon>Pirellulaceae</taxon>
        <taxon>Stieleria</taxon>
    </lineage>
</organism>
<sequence length="191" mass="21237">MTDEPSTAKSHAARYFAELEARIVQRLHAEAGSETSRAALVRSTGVEDPQLIEELSKLGITADELICLRFIPLVLVAWAEDHADSEEREVIQAQAAKLGIREDSTAWLVLETWLQKQPPGLGIDAWKRYTHGILKKMSRNAANRLIHLTEKQMITVAKASGGHLGLGKVSHKESTMIDRLLTIMHEQAERA</sequence>
<evidence type="ECO:0000313" key="2">
    <source>
        <dbReference type="Proteomes" id="UP000319004"/>
    </source>
</evidence>
<dbReference type="Proteomes" id="UP000319004">
    <property type="component" value="Chromosome"/>
</dbReference>
<dbReference type="OrthoDB" id="263799at2"/>
<dbReference type="EMBL" id="CP037423">
    <property type="protein sequence ID" value="QDV42116.1"/>
    <property type="molecule type" value="Genomic_DNA"/>
</dbReference>
<dbReference type="KEGG" id="snep:Enr13x_19590"/>